<accession>A0A934MZY3</accession>
<dbReference type="PANTHER" id="PTHR44942">
    <property type="entry name" value="METHYLTRANSF_11 DOMAIN-CONTAINING PROTEIN"/>
    <property type="match status" value="1"/>
</dbReference>
<evidence type="ECO:0000256" key="3">
    <source>
        <dbReference type="ARBA" id="ARBA00022679"/>
    </source>
</evidence>
<evidence type="ECO:0000313" key="6">
    <source>
        <dbReference type="Proteomes" id="UP000606991"/>
    </source>
</evidence>
<dbReference type="SUPFAM" id="SSF53335">
    <property type="entry name" value="S-adenosyl-L-methionine-dependent methyltransferases"/>
    <property type="match status" value="1"/>
</dbReference>
<dbReference type="EMBL" id="JAEKNS010000107">
    <property type="protein sequence ID" value="MBJ7595220.1"/>
    <property type="molecule type" value="Genomic_DNA"/>
</dbReference>
<evidence type="ECO:0000313" key="5">
    <source>
        <dbReference type="EMBL" id="MBJ7595220.1"/>
    </source>
</evidence>
<evidence type="ECO:0000259" key="4">
    <source>
        <dbReference type="Pfam" id="PF08241"/>
    </source>
</evidence>
<dbReference type="Proteomes" id="UP000606991">
    <property type="component" value="Unassembled WGS sequence"/>
</dbReference>
<protein>
    <submittedName>
        <fullName evidence="5">Methyltransferase domain-containing protein</fullName>
    </submittedName>
</protein>
<proteinExistence type="inferred from homology"/>
<reference evidence="5 6" key="1">
    <citation type="submission" date="2020-10" db="EMBL/GenBank/DDBJ databases">
        <title>Ca. Dormibacterota MAGs.</title>
        <authorList>
            <person name="Montgomery K."/>
        </authorList>
    </citation>
    <scope>NUCLEOTIDE SEQUENCE [LARGE SCALE GENOMIC DNA]</scope>
    <source>
        <strain evidence="5">SC8812_S17_18</strain>
    </source>
</reference>
<keyword evidence="3" id="KW-0808">Transferase</keyword>
<organism evidence="5 6">
    <name type="scientific">Candidatus Aeolococcus gillhamiae</name>
    <dbReference type="NCBI Taxonomy" id="3127015"/>
    <lineage>
        <taxon>Bacteria</taxon>
        <taxon>Bacillati</taxon>
        <taxon>Candidatus Dormiibacterota</taxon>
        <taxon>Candidatus Dormibacteria</taxon>
        <taxon>Candidatus Aeolococcales</taxon>
        <taxon>Candidatus Aeolococcaceae</taxon>
        <taxon>Candidatus Aeolococcus</taxon>
    </lineage>
</organism>
<dbReference type="InterPro" id="IPR051052">
    <property type="entry name" value="Diverse_substrate_MTase"/>
</dbReference>
<dbReference type="Gene3D" id="3.40.50.150">
    <property type="entry name" value="Vaccinia Virus protein VP39"/>
    <property type="match status" value="1"/>
</dbReference>
<dbReference type="AlphaFoldDB" id="A0A934MZY3"/>
<evidence type="ECO:0000256" key="2">
    <source>
        <dbReference type="ARBA" id="ARBA00022603"/>
    </source>
</evidence>
<gene>
    <name evidence="5" type="ORF">JF886_10240</name>
</gene>
<name>A0A934MZY3_9BACT</name>
<dbReference type="InterPro" id="IPR013216">
    <property type="entry name" value="Methyltransf_11"/>
</dbReference>
<comment type="caution">
    <text evidence="5">The sequence shown here is derived from an EMBL/GenBank/DDBJ whole genome shotgun (WGS) entry which is preliminary data.</text>
</comment>
<comment type="similarity">
    <text evidence="1">Belongs to the methyltransferase superfamily.</text>
</comment>
<dbReference type="GO" id="GO:0032259">
    <property type="term" value="P:methylation"/>
    <property type="evidence" value="ECO:0007669"/>
    <property type="project" value="UniProtKB-KW"/>
</dbReference>
<sequence length="239" mass="25937">MDGRAASFGAAAAVYERGRPQYPQEAIEWLLPPTARRVLDLGAGTGKLTRQLAAPGLEVVAVEPSDGMRAVLARAVPDVLILKGTAEAIPLADDSVDAVLVAQAWHWVDAGRALPEVARVLSRPGRLGLVWNIRDERADWIKRLGDIMHDGDDPRAPGPAVGPPFAPLQRRDVEWTYRINADALVDLVASRSYVITLPEPQRAAILARVRRLIDTHPDLAGAAEIAVPYVAECYRTDLL</sequence>
<evidence type="ECO:0000256" key="1">
    <source>
        <dbReference type="ARBA" id="ARBA00008361"/>
    </source>
</evidence>
<dbReference type="CDD" id="cd02440">
    <property type="entry name" value="AdoMet_MTases"/>
    <property type="match status" value="1"/>
</dbReference>
<dbReference type="PANTHER" id="PTHR44942:SF4">
    <property type="entry name" value="METHYLTRANSFERASE TYPE 11 DOMAIN-CONTAINING PROTEIN"/>
    <property type="match status" value="1"/>
</dbReference>
<dbReference type="InterPro" id="IPR029063">
    <property type="entry name" value="SAM-dependent_MTases_sf"/>
</dbReference>
<keyword evidence="2 5" id="KW-0489">Methyltransferase</keyword>
<feature type="domain" description="Methyltransferase type 11" evidence="4">
    <location>
        <begin position="39"/>
        <end position="127"/>
    </location>
</feature>
<dbReference type="GO" id="GO:0008757">
    <property type="term" value="F:S-adenosylmethionine-dependent methyltransferase activity"/>
    <property type="evidence" value="ECO:0007669"/>
    <property type="project" value="InterPro"/>
</dbReference>
<dbReference type="Pfam" id="PF08241">
    <property type="entry name" value="Methyltransf_11"/>
    <property type="match status" value="1"/>
</dbReference>